<dbReference type="PANTHER" id="PTHR12161">
    <property type="entry name" value="IST1 FAMILY MEMBER"/>
    <property type="match status" value="1"/>
</dbReference>
<evidence type="ECO:0000313" key="2">
    <source>
        <dbReference type="EMBL" id="KAJ0988652.1"/>
    </source>
</evidence>
<name>A0A9D5HUM0_9LILI</name>
<accession>A0A9D5HUM0</accession>
<dbReference type="InterPro" id="IPR005061">
    <property type="entry name" value="Ist1"/>
</dbReference>
<evidence type="ECO:0000313" key="3">
    <source>
        <dbReference type="Proteomes" id="UP001085076"/>
    </source>
</evidence>
<dbReference type="Pfam" id="PF03398">
    <property type="entry name" value="Ist1"/>
    <property type="match status" value="1"/>
</dbReference>
<gene>
    <name evidence="2" type="ORF">J5N97_007008</name>
</gene>
<dbReference type="OrthoDB" id="29853at2759"/>
<dbReference type="Gene3D" id="1.20.1260.60">
    <property type="entry name" value="Vacuolar protein sorting-associated protein Ist1"/>
    <property type="match status" value="1"/>
</dbReference>
<evidence type="ECO:0000256" key="1">
    <source>
        <dbReference type="ARBA" id="ARBA00005536"/>
    </source>
</evidence>
<proteinExistence type="inferred from homology"/>
<reference evidence="2" key="2">
    <citation type="journal article" date="2022" name="Hortic Res">
        <title>The genome of Dioscorea zingiberensis sheds light on the biosynthesis, origin and evolution of the medicinally important diosgenin saponins.</title>
        <authorList>
            <person name="Li Y."/>
            <person name="Tan C."/>
            <person name="Li Z."/>
            <person name="Guo J."/>
            <person name="Li S."/>
            <person name="Chen X."/>
            <person name="Wang C."/>
            <person name="Dai X."/>
            <person name="Yang H."/>
            <person name="Song W."/>
            <person name="Hou L."/>
            <person name="Xu J."/>
            <person name="Tong Z."/>
            <person name="Xu A."/>
            <person name="Yuan X."/>
            <person name="Wang W."/>
            <person name="Yang Q."/>
            <person name="Chen L."/>
            <person name="Sun Z."/>
            <person name="Wang K."/>
            <person name="Pan B."/>
            <person name="Chen J."/>
            <person name="Bao Y."/>
            <person name="Liu F."/>
            <person name="Qi X."/>
            <person name="Gang D.R."/>
            <person name="Wen J."/>
            <person name="Li J."/>
        </authorList>
    </citation>
    <scope>NUCLEOTIDE SEQUENCE</scope>
    <source>
        <strain evidence="2">Dzin_1.0</strain>
    </source>
</reference>
<dbReference type="Proteomes" id="UP001085076">
    <property type="component" value="Miscellaneous, Linkage group lg01"/>
</dbReference>
<sequence length="193" mass="21883">MGKTLDAIFGRASRQTSKLKALLELCVARIAVLGNQHRIRCSQARGDILQLLKLGYRDRALARAEQAIKEQNLLDVFVMIEGYCHLLTEKATLLEHQNECPAELREAISSLIFAASRSGELPELQDIRRMFAEMFGREFASAIVELHGDYCHVNQKMIQNLSKKQTKLETKLMVIMEIAEKEGIEVDLEGLHF</sequence>
<organism evidence="2 3">
    <name type="scientific">Dioscorea zingiberensis</name>
    <dbReference type="NCBI Taxonomy" id="325984"/>
    <lineage>
        <taxon>Eukaryota</taxon>
        <taxon>Viridiplantae</taxon>
        <taxon>Streptophyta</taxon>
        <taxon>Embryophyta</taxon>
        <taxon>Tracheophyta</taxon>
        <taxon>Spermatophyta</taxon>
        <taxon>Magnoliopsida</taxon>
        <taxon>Liliopsida</taxon>
        <taxon>Dioscoreales</taxon>
        <taxon>Dioscoreaceae</taxon>
        <taxon>Dioscorea</taxon>
    </lineage>
</organism>
<reference evidence="2" key="1">
    <citation type="submission" date="2021-03" db="EMBL/GenBank/DDBJ databases">
        <authorList>
            <person name="Li Z."/>
            <person name="Yang C."/>
        </authorList>
    </citation>
    <scope>NUCLEOTIDE SEQUENCE</scope>
    <source>
        <strain evidence="2">Dzin_1.0</strain>
        <tissue evidence="2">Leaf</tissue>
    </source>
</reference>
<keyword evidence="3" id="KW-1185">Reference proteome</keyword>
<dbReference type="FunFam" id="1.20.1260.60:FF:000002">
    <property type="entry name" value="Vacuolar protein sorting-associated protein IST1"/>
    <property type="match status" value="1"/>
</dbReference>
<dbReference type="EMBL" id="JAGGNH010000001">
    <property type="protein sequence ID" value="KAJ0988652.1"/>
    <property type="molecule type" value="Genomic_DNA"/>
</dbReference>
<dbReference type="AlphaFoldDB" id="A0A9D5HUM0"/>
<dbReference type="PANTHER" id="PTHR12161:SF16">
    <property type="entry name" value="REGULATOR OF VPS4 ACTIVITY IN THE MVB PATHWAY PROTEIN"/>
    <property type="match status" value="1"/>
</dbReference>
<dbReference type="InterPro" id="IPR042277">
    <property type="entry name" value="IST1-like"/>
</dbReference>
<protein>
    <submittedName>
        <fullName evidence="2">Uncharacterized protein</fullName>
    </submittedName>
</protein>
<comment type="caution">
    <text evidence="2">The sequence shown here is derived from an EMBL/GenBank/DDBJ whole genome shotgun (WGS) entry which is preliminary data.</text>
</comment>
<dbReference type="GO" id="GO:0015031">
    <property type="term" value="P:protein transport"/>
    <property type="evidence" value="ECO:0007669"/>
    <property type="project" value="InterPro"/>
</dbReference>
<comment type="similarity">
    <text evidence="1">Belongs to the IST1 family.</text>
</comment>